<sequence>MRRNEDTHDQLTISDAVPPALHPSHHNDSHTSSLESEESDSDSGSSYYETDSDEDDIFFPTCRIPDLDMINNKRPRAPDPKSRKPTQFWVAKMAAKDFFRPSMKAEVSRSLYFMYAPDWFDPFDKSSASRLNPWLFGLEKEFQAFDEGITLDRNYRVYTHKNHKELTTNVIAVKVEFRNVASLGYRFDLLFNVDPAWGKESRNSSPIRAHFVTGDNCCIKCKRKGHIVAQCPIATFIRCTTLPQSVTWGTYSHNAMKKHKYTMVVV</sequence>
<gene>
    <name evidence="4" type="ORF">YALI1_A07418g</name>
</gene>
<reference evidence="4 5" key="1">
    <citation type="journal article" date="2016" name="PLoS ONE">
        <title>Sequence Assembly of Yarrowia lipolytica Strain W29/CLIB89 Shows Transposable Element Diversity.</title>
        <authorList>
            <person name="Magnan C."/>
            <person name="Yu J."/>
            <person name="Chang I."/>
            <person name="Jahn E."/>
            <person name="Kanomata Y."/>
            <person name="Wu J."/>
            <person name="Zeller M."/>
            <person name="Oakes M."/>
            <person name="Baldi P."/>
            <person name="Sandmeyer S."/>
        </authorList>
    </citation>
    <scope>NUCLEOTIDE SEQUENCE [LARGE SCALE GENOMIC DNA]</scope>
    <source>
        <strain evidence="5">CLIB89(W29)</strain>
    </source>
</reference>
<dbReference type="KEGG" id="yli:2906118"/>
<dbReference type="EMBL" id="CP017553">
    <property type="protein sequence ID" value="AOW00376.1"/>
    <property type="molecule type" value="Genomic_DNA"/>
</dbReference>
<feature type="region of interest" description="Disordered" evidence="2">
    <location>
        <begin position="1"/>
        <end position="57"/>
    </location>
</feature>
<keyword evidence="1" id="KW-0863">Zinc-finger</keyword>
<evidence type="ECO:0000256" key="1">
    <source>
        <dbReference type="PROSITE-ProRule" id="PRU00047"/>
    </source>
</evidence>
<dbReference type="GO" id="GO:0008270">
    <property type="term" value="F:zinc ion binding"/>
    <property type="evidence" value="ECO:0007669"/>
    <property type="project" value="UniProtKB-KW"/>
</dbReference>
<dbReference type="VEuPathDB" id="FungiDB:YALI0_A07887g"/>
<accession>A0A1D8N401</accession>
<evidence type="ECO:0000259" key="3">
    <source>
        <dbReference type="PROSITE" id="PS50158"/>
    </source>
</evidence>
<dbReference type="PROSITE" id="PS50158">
    <property type="entry name" value="ZF_CCHC"/>
    <property type="match status" value="1"/>
</dbReference>
<organism evidence="4 5">
    <name type="scientific">Yarrowia lipolytica</name>
    <name type="common">Candida lipolytica</name>
    <dbReference type="NCBI Taxonomy" id="4952"/>
    <lineage>
        <taxon>Eukaryota</taxon>
        <taxon>Fungi</taxon>
        <taxon>Dikarya</taxon>
        <taxon>Ascomycota</taxon>
        <taxon>Saccharomycotina</taxon>
        <taxon>Dipodascomycetes</taxon>
        <taxon>Dipodascales</taxon>
        <taxon>Dipodascales incertae sedis</taxon>
        <taxon>Yarrowia</taxon>
    </lineage>
</organism>
<dbReference type="RefSeq" id="XP_499857.3">
    <property type="nucleotide sequence ID" value="XM_499857.3"/>
</dbReference>
<feature type="domain" description="CCHC-type" evidence="3">
    <location>
        <begin position="218"/>
        <end position="232"/>
    </location>
</feature>
<keyword evidence="1" id="KW-0862">Zinc</keyword>
<protein>
    <recommendedName>
        <fullName evidence="3">CCHC-type domain-containing protein</fullName>
    </recommendedName>
</protein>
<dbReference type="GeneID" id="2906118"/>
<dbReference type="Proteomes" id="UP000182444">
    <property type="component" value="Chromosome 1A"/>
</dbReference>
<dbReference type="VEuPathDB" id="FungiDB:YALI1_A07418g"/>
<dbReference type="InterPro" id="IPR001878">
    <property type="entry name" value="Znf_CCHC"/>
</dbReference>
<evidence type="ECO:0000256" key="2">
    <source>
        <dbReference type="SAM" id="MobiDB-lite"/>
    </source>
</evidence>
<evidence type="ECO:0000313" key="4">
    <source>
        <dbReference type="EMBL" id="AOW00376.1"/>
    </source>
</evidence>
<dbReference type="AlphaFoldDB" id="A0A1D8N401"/>
<evidence type="ECO:0000313" key="5">
    <source>
        <dbReference type="Proteomes" id="UP000182444"/>
    </source>
</evidence>
<name>A0A1D8N401_YARLL</name>
<proteinExistence type="predicted"/>
<keyword evidence="1" id="KW-0479">Metal-binding</keyword>
<dbReference type="GO" id="GO:0003676">
    <property type="term" value="F:nucleic acid binding"/>
    <property type="evidence" value="ECO:0007669"/>
    <property type="project" value="InterPro"/>
</dbReference>